<comment type="caution">
    <text evidence="6">The sequence shown here is derived from an EMBL/GenBank/DDBJ whole genome shotgun (WGS) entry which is preliminary data.</text>
</comment>
<keyword evidence="2" id="KW-0843">Virulence</keyword>
<organism evidence="6 7">
    <name type="scientific">Podospora appendiculata</name>
    <dbReference type="NCBI Taxonomy" id="314037"/>
    <lineage>
        <taxon>Eukaryota</taxon>
        <taxon>Fungi</taxon>
        <taxon>Dikarya</taxon>
        <taxon>Ascomycota</taxon>
        <taxon>Pezizomycotina</taxon>
        <taxon>Sordariomycetes</taxon>
        <taxon>Sordariomycetidae</taxon>
        <taxon>Sordariales</taxon>
        <taxon>Podosporaceae</taxon>
        <taxon>Podospora</taxon>
    </lineage>
</organism>
<dbReference type="PANTHER" id="PTHR34997:SF1">
    <property type="entry name" value="PEPTIDOGLYCAN-BINDING LYSIN DOMAIN"/>
    <property type="match status" value="1"/>
</dbReference>
<accession>A0AAE0X1L5</accession>
<dbReference type="Proteomes" id="UP001270362">
    <property type="component" value="Unassembled WGS sequence"/>
</dbReference>
<dbReference type="InterPro" id="IPR052210">
    <property type="entry name" value="LysM1-like"/>
</dbReference>
<evidence type="ECO:0000256" key="1">
    <source>
        <dbReference type="ARBA" id="ARBA00022669"/>
    </source>
</evidence>
<dbReference type="Gene3D" id="3.10.350.10">
    <property type="entry name" value="LysM domain"/>
    <property type="match status" value="3"/>
</dbReference>
<feature type="signal peptide" evidence="4">
    <location>
        <begin position="1"/>
        <end position="19"/>
    </location>
</feature>
<dbReference type="GO" id="GO:0008061">
    <property type="term" value="F:chitin binding"/>
    <property type="evidence" value="ECO:0007669"/>
    <property type="project" value="UniProtKB-KW"/>
</dbReference>
<dbReference type="PANTHER" id="PTHR34997">
    <property type="entry name" value="AM15"/>
    <property type="match status" value="1"/>
</dbReference>
<dbReference type="SMART" id="SM00257">
    <property type="entry name" value="LysM"/>
    <property type="match status" value="2"/>
</dbReference>
<proteinExistence type="inferred from homology"/>
<feature type="domain" description="LysM" evidence="5">
    <location>
        <begin position="221"/>
        <end position="265"/>
    </location>
</feature>
<reference evidence="6" key="2">
    <citation type="submission" date="2023-06" db="EMBL/GenBank/DDBJ databases">
        <authorList>
            <consortium name="Lawrence Berkeley National Laboratory"/>
            <person name="Haridas S."/>
            <person name="Hensen N."/>
            <person name="Bonometti L."/>
            <person name="Westerberg I."/>
            <person name="Brannstrom I.O."/>
            <person name="Guillou S."/>
            <person name="Cros-Aarteil S."/>
            <person name="Calhoun S."/>
            <person name="Kuo A."/>
            <person name="Mondo S."/>
            <person name="Pangilinan J."/>
            <person name="Riley R."/>
            <person name="Labutti K."/>
            <person name="Andreopoulos B."/>
            <person name="Lipzen A."/>
            <person name="Chen C."/>
            <person name="Yanf M."/>
            <person name="Daum C."/>
            <person name="Ng V."/>
            <person name="Clum A."/>
            <person name="Steindorff A."/>
            <person name="Ohm R."/>
            <person name="Martin F."/>
            <person name="Silar P."/>
            <person name="Natvig D."/>
            <person name="Lalanne C."/>
            <person name="Gautier V."/>
            <person name="Ament-Velasquez S.L."/>
            <person name="Kruys A."/>
            <person name="Hutchinson M.I."/>
            <person name="Powell A.J."/>
            <person name="Barry K."/>
            <person name="Miller A.N."/>
            <person name="Grigoriev I.V."/>
            <person name="Debuchy R."/>
            <person name="Gladieux P."/>
            <person name="Thoren M.H."/>
            <person name="Johannesson H."/>
        </authorList>
    </citation>
    <scope>NUCLEOTIDE SEQUENCE</scope>
    <source>
        <strain evidence="6">CBS 314.62</strain>
    </source>
</reference>
<reference evidence="6" key="1">
    <citation type="journal article" date="2023" name="Mol. Phylogenet. Evol.">
        <title>Genome-scale phylogeny and comparative genomics of the fungal order Sordariales.</title>
        <authorList>
            <person name="Hensen N."/>
            <person name="Bonometti L."/>
            <person name="Westerberg I."/>
            <person name="Brannstrom I.O."/>
            <person name="Guillou S."/>
            <person name="Cros-Aarteil S."/>
            <person name="Calhoun S."/>
            <person name="Haridas S."/>
            <person name="Kuo A."/>
            <person name="Mondo S."/>
            <person name="Pangilinan J."/>
            <person name="Riley R."/>
            <person name="LaButti K."/>
            <person name="Andreopoulos B."/>
            <person name="Lipzen A."/>
            <person name="Chen C."/>
            <person name="Yan M."/>
            <person name="Daum C."/>
            <person name="Ng V."/>
            <person name="Clum A."/>
            <person name="Steindorff A."/>
            <person name="Ohm R.A."/>
            <person name="Martin F."/>
            <person name="Silar P."/>
            <person name="Natvig D.O."/>
            <person name="Lalanne C."/>
            <person name="Gautier V."/>
            <person name="Ament-Velasquez S.L."/>
            <person name="Kruys A."/>
            <person name="Hutchinson M.I."/>
            <person name="Powell A.J."/>
            <person name="Barry K."/>
            <person name="Miller A.N."/>
            <person name="Grigoriev I.V."/>
            <person name="Debuchy R."/>
            <person name="Gladieux P."/>
            <person name="Hiltunen Thoren M."/>
            <person name="Johannesson H."/>
        </authorList>
    </citation>
    <scope>NUCLEOTIDE SEQUENCE</scope>
    <source>
        <strain evidence="6">CBS 314.62</strain>
    </source>
</reference>
<dbReference type="EMBL" id="JAULSO010000005">
    <property type="protein sequence ID" value="KAK3682791.1"/>
    <property type="molecule type" value="Genomic_DNA"/>
</dbReference>
<dbReference type="PROSITE" id="PS51782">
    <property type="entry name" value="LYSM"/>
    <property type="match status" value="2"/>
</dbReference>
<keyword evidence="7" id="KW-1185">Reference proteome</keyword>
<sequence>MPLKARLFLFSMVATTGFAQTFTDYPMSNTWPGLSTACVLALNTTVQCSNLLPLSAENNIPRLNAQDLASLCTSTCLTSLNSARTAIQSACTLATDVIPLDWGTYPATFLVDLFLYTYGLNCRRDATTTQFCDVLFMEWLNQPFDQLTADQECSDCMLGVSQLQLSSPFGYDDGSASVHSSLTSSCSKTGYAFTSPAPYVTPATSTTSASPTAALDPGCVRLYTIQAGDTCNSIAVSQNVSTFAVYGSSGFRDCASLPTGTKVCLLGQCVNYQVKAGDTCDGIIAAAGITVSPSMFVAWNTNINAVCSNLLGLAGDYICLSRPEGLPTPNRTLPSAAVPATATAWPTFVPTTTPQLPTAPGTLAGCSAYRNYVDTTEYDNFYQPQVRDYTEVSTHGYYVATVNDVTVDQLLSWNPSLNATDTSNCTLAAGYSYCPPLKACIAANSTLIPASTAASCDCYTVYSGYDNGFLNCTMLADEYNITVATLQSWNPWLAGSLSTCDTALFTGITGDDGRQICVDNGTWINIDERELHQLIILVEGIIYIDRDSPNHILEFPSVP</sequence>
<gene>
    <name evidence="6" type="ORF">B0T22DRAFT_484813</name>
</gene>
<name>A0AAE0X1L5_9PEZI</name>
<feature type="domain" description="LysM" evidence="5">
    <location>
        <begin position="270"/>
        <end position="320"/>
    </location>
</feature>
<protein>
    <recommendedName>
        <fullName evidence="5">LysM domain-containing protein</fullName>
    </recommendedName>
</protein>
<dbReference type="CDD" id="cd00118">
    <property type="entry name" value="LysM"/>
    <property type="match status" value="1"/>
</dbReference>
<evidence type="ECO:0000256" key="2">
    <source>
        <dbReference type="ARBA" id="ARBA00023026"/>
    </source>
</evidence>
<evidence type="ECO:0000256" key="4">
    <source>
        <dbReference type="SAM" id="SignalP"/>
    </source>
</evidence>
<dbReference type="InterPro" id="IPR018392">
    <property type="entry name" value="LysM"/>
</dbReference>
<keyword evidence="1" id="KW-0147">Chitin-binding</keyword>
<evidence type="ECO:0000313" key="7">
    <source>
        <dbReference type="Proteomes" id="UP001270362"/>
    </source>
</evidence>
<comment type="similarity">
    <text evidence="3">Belongs to the secreted LysM effector family.</text>
</comment>
<dbReference type="InterPro" id="IPR036779">
    <property type="entry name" value="LysM_dom_sf"/>
</dbReference>
<evidence type="ECO:0000313" key="6">
    <source>
        <dbReference type="EMBL" id="KAK3682791.1"/>
    </source>
</evidence>
<feature type="chain" id="PRO_5042271867" description="LysM domain-containing protein" evidence="4">
    <location>
        <begin position="20"/>
        <end position="559"/>
    </location>
</feature>
<dbReference type="AlphaFoldDB" id="A0AAE0X1L5"/>
<dbReference type="Pfam" id="PF01476">
    <property type="entry name" value="LysM"/>
    <property type="match status" value="1"/>
</dbReference>
<evidence type="ECO:0000259" key="5">
    <source>
        <dbReference type="PROSITE" id="PS51782"/>
    </source>
</evidence>
<keyword evidence="4" id="KW-0732">Signal</keyword>
<evidence type="ECO:0000256" key="3">
    <source>
        <dbReference type="ARBA" id="ARBA00044955"/>
    </source>
</evidence>